<evidence type="ECO:0000256" key="2">
    <source>
        <dbReference type="ARBA" id="ARBA00023004"/>
    </source>
</evidence>
<name>A0ABN1DCH7_9GAMM</name>
<dbReference type="RefSeq" id="WP_226765662.1">
    <property type="nucleotide sequence ID" value="NZ_BAAAEO010000001.1"/>
</dbReference>
<proteinExistence type="predicted"/>
<feature type="domain" description="DinB-like" evidence="5">
    <location>
        <begin position="10"/>
        <end position="138"/>
    </location>
</feature>
<comment type="caution">
    <text evidence="6">The sequence shown here is derived from an EMBL/GenBank/DDBJ whole genome shotgun (WGS) entry which is preliminary data.</text>
</comment>
<dbReference type="Pfam" id="PF03781">
    <property type="entry name" value="FGE-sulfatase"/>
    <property type="match status" value="1"/>
</dbReference>
<dbReference type="InterPro" id="IPR017806">
    <property type="entry name" value="EgtB"/>
</dbReference>
<comment type="pathway">
    <text evidence="3">Amino-acid biosynthesis; ergothioneine biosynthesis.</text>
</comment>
<protein>
    <submittedName>
        <fullName evidence="6">Ergothioneine biosynthesis protein EgtB</fullName>
    </submittedName>
</protein>
<dbReference type="PANTHER" id="PTHR23150:SF36">
    <property type="entry name" value="HERCYNINE OXYGENASE"/>
    <property type="match status" value="1"/>
</dbReference>
<keyword evidence="2" id="KW-0408">Iron</keyword>
<feature type="domain" description="Sulfatase-modifying factor enzyme-like" evidence="4">
    <location>
        <begin position="173"/>
        <end position="411"/>
    </location>
</feature>
<dbReference type="InterPro" id="IPR016187">
    <property type="entry name" value="CTDL_fold"/>
</dbReference>
<dbReference type="EMBL" id="BAAAEO010000001">
    <property type="protein sequence ID" value="GAA0539917.1"/>
    <property type="molecule type" value="Genomic_DNA"/>
</dbReference>
<dbReference type="InterPro" id="IPR042095">
    <property type="entry name" value="SUMF_sf"/>
</dbReference>
<evidence type="ECO:0000256" key="1">
    <source>
        <dbReference type="ARBA" id="ARBA00023002"/>
    </source>
</evidence>
<dbReference type="PANTHER" id="PTHR23150">
    <property type="entry name" value="SULFATASE MODIFYING FACTOR 1, 2"/>
    <property type="match status" value="1"/>
</dbReference>
<dbReference type="Pfam" id="PF12867">
    <property type="entry name" value="DinB_2"/>
    <property type="match status" value="1"/>
</dbReference>
<dbReference type="InterPro" id="IPR024775">
    <property type="entry name" value="DinB-like"/>
</dbReference>
<dbReference type="InterPro" id="IPR005532">
    <property type="entry name" value="SUMF_dom"/>
</dbReference>
<keyword evidence="1" id="KW-0560">Oxidoreductase</keyword>
<dbReference type="NCBIfam" id="TIGR03440">
    <property type="entry name" value="egtB_TIGR03440"/>
    <property type="match status" value="1"/>
</dbReference>
<evidence type="ECO:0000259" key="5">
    <source>
        <dbReference type="Pfam" id="PF12867"/>
    </source>
</evidence>
<accession>A0ABN1DCH7</accession>
<gene>
    <name evidence="6" type="primary">egtB</name>
    <name evidence="6" type="ORF">GCM10009098_04320</name>
</gene>
<dbReference type="Proteomes" id="UP001501169">
    <property type="component" value="Unassembled WGS sequence"/>
</dbReference>
<organism evidence="6 7">
    <name type="scientific">Rheinheimera aquimaris</name>
    <dbReference type="NCBI Taxonomy" id="412437"/>
    <lineage>
        <taxon>Bacteria</taxon>
        <taxon>Pseudomonadati</taxon>
        <taxon>Pseudomonadota</taxon>
        <taxon>Gammaproteobacteria</taxon>
        <taxon>Chromatiales</taxon>
        <taxon>Chromatiaceae</taxon>
        <taxon>Rheinheimera</taxon>
    </lineage>
</organism>
<dbReference type="SUPFAM" id="SSF56436">
    <property type="entry name" value="C-type lectin-like"/>
    <property type="match status" value="1"/>
</dbReference>
<keyword evidence="7" id="KW-1185">Reference proteome</keyword>
<dbReference type="Gene3D" id="3.90.1580.10">
    <property type="entry name" value="paralog of FGE (formylglycine-generating enzyme)"/>
    <property type="match status" value="1"/>
</dbReference>
<reference evidence="6 7" key="1">
    <citation type="journal article" date="2019" name="Int. J. Syst. Evol. Microbiol.">
        <title>The Global Catalogue of Microorganisms (GCM) 10K type strain sequencing project: providing services to taxonomists for standard genome sequencing and annotation.</title>
        <authorList>
            <consortium name="The Broad Institute Genomics Platform"/>
            <consortium name="The Broad Institute Genome Sequencing Center for Infectious Disease"/>
            <person name="Wu L."/>
            <person name="Ma J."/>
        </authorList>
    </citation>
    <scope>NUCLEOTIDE SEQUENCE [LARGE SCALE GENOMIC DNA]</scope>
    <source>
        <strain evidence="6 7">JCM 14331</strain>
    </source>
</reference>
<evidence type="ECO:0000256" key="3">
    <source>
        <dbReference type="ARBA" id="ARBA00037882"/>
    </source>
</evidence>
<evidence type="ECO:0000313" key="7">
    <source>
        <dbReference type="Proteomes" id="UP001501169"/>
    </source>
</evidence>
<dbReference type="InterPro" id="IPR051043">
    <property type="entry name" value="Sulfatase_Mod_Factor_Kinase"/>
</dbReference>
<sequence length="414" mass="47744">MTSSAEKWYQQVRQQTLALTEDLSAEDMVVQSMPDASPAKWHLAHTSWFFEHFILQPYFQNYQCFNHHYQYLFNSYYDTVGSRHARPQRGLLSRPPLSDIMQYRQHVDSHISILLRQQHPAITDLLTIGLHHEMQHQELLLTDILHLLSHNPLAPALLAAQSQPSLNAAAAVSMICFDGGMAEIGAEAGSFSYDCENPRHSVYLAPFKLAHRPVTNAEWQDFISDGGYQNPLLWLSDGWHYCQSANWQAPLYWRNLDQQWHSFGFSGNQPLLPSAPVCHISYYEADAYARWAGKRLPREQEWEYATNLTQPPLQQANFLEQHIWQPTACSSQPNMEKLFGDVWEWCQSPYSAYPGFKPAQGALAEYNGKFMANQFVLRGGSCVSARQQLRSSYRNFFHPQQRWQFSGIRLAEDQ</sequence>
<evidence type="ECO:0000259" key="4">
    <source>
        <dbReference type="Pfam" id="PF03781"/>
    </source>
</evidence>
<evidence type="ECO:0000313" key="6">
    <source>
        <dbReference type="EMBL" id="GAA0539917.1"/>
    </source>
</evidence>